<dbReference type="InterPro" id="IPR052981">
    <property type="entry name" value="Ingression_C2_domain"/>
</dbReference>
<dbReference type="SUPFAM" id="SSF49562">
    <property type="entry name" value="C2 domain (Calcium/lipid-binding domain, CaLB)"/>
    <property type="match status" value="1"/>
</dbReference>
<dbReference type="InterPro" id="IPR035892">
    <property type="entry name" value="C2_domain_sf"/>
</dbReference>
<accession>A0A388JZL5</accession>
<dbReference type="STRING" id="69332.A0A388JZL5"/>
<name>A0A388JZL5_CHABU</name>
<dbReference type="EMBL" id="BFEA01000036">
    <property type="protein sequence ID" value="GBG63217.1"/>
    <property type="molecule type" value="Genomic_DNA"/>
</dbReference>
<feature type="domain" description="C2" evidence="2">
    <location>
        <begin position="1"/>
        <end position="101"/>
    </location>
</feature>
<reference evidence="3 4" key="1">
    <citation type="journal article" date="2018" name="Cell">
        <title>The Chara Genome: Secondary Complexity and Implications for Plant Terrestrialization.</title>
        <authorList>
            <person name="Nishiyama T."/>
            <person name="Sakayama H."/>
            <person name="Vries J.D."/>
            <person name="Buschmann H."/>
            <person name="Saint-Marcoux D."/>
            <person name="Ullrich K.K."/>
            <person name="Haas F.B."/>
            <person name="Vanderstraeten L."/>
            <person name="Becker D."/>
            <person name="Lang D."/>
            <person name="Vosolsobe S."/>
            <person name="Rombauts S."/>
            <person name="Wilhelmsson P.K.I."/>
            <person name="Janitza P."/>
            <person name="Kern R."/>
            <person name="Heyl A."/>
            <person name="Rumpler F."/>
            <person name="Villalobos L.I.A.C."/>
            <person name="Clay J.M."/>
            <person name="Skokan R."/>
            <person name="Toyoda A."/>
            <person name="Suzuki Y."/>
            <person name="Kagoshima H."/>
            <person name="Schijlen E."/>
            <person name="Tajeshwar N."/>
            <person name="Catarino B."/>
            <person name="Hetherington A.J."/>
            <person name="Saltykova A."/>
            <person name="Bonnot C."/>
            <person name="Breuninger H."/>
            <person name="Symeonidi A."/>
            <person name="Radhakrishnan G.V."/>
            <person name="Van Nieuwerburgh F."/>
            <person name="Deforce D."/>
            <person name="Chang C."/>
            <person name="Karol K.G."/>
            <person name="Hedrich R."/>
            <person name="Ulvskov P."/>
            <person name="Glockner G."/>
            <person name="Delwiche C.F."/>
            <person name="Petrasek J."/>
            <person name="Van de Peer Y."/>
            <person name="Friml J."/>
            <person name="Beilby M."/>
            <person name="Dolan L."/>
            <person name="Kohara Y."/>
            <person name="Sugano S."/>
            <person name="Fujiyama A."/>
            <person name="Delaux P.-M."/>
            <person name="Quint M."/>
            <person name="TheiBen G."/>
            <person name="Hagemann M."/>
            <person name="Harholt J."/>
            <person name="Dunand C."/>
            <person name="Zachgo S."/>
            <person name="Langdale J."/>
            <person name="Maumus F."/>
            <person name="Straeten D.V.D."/>
            <person name="Gould S.B."/>
            <person name="Rensing S.A."/>
        </authorList>
    </citation>
    <scope>NUCLEOTIDE SEQUENCE [LARGE SCALE GENOMIC DNA]</scope>
    <source>
        <strain evidence="3 4">S276</strain>
    </source>
</reference>
<keyword evidence="4" id="KW-1185">Reference proteome</keyword>
<dbReference type="Pfam" id="PF00168">
    <property type="entry name" value="C2"/>
    <property type="match status" value="1"/>
</dbReference>
<feature type="region of interest" description="Disordered" evidence="1">
    <location>
        <begin position="261"/>
        <end position="358"/>
    </location>
</feature>
<dbReference type="OrthoDB" id="270970at2759"/>
<dbReference type="InterPro" id="IPR000008">
    <property type="entry name" value="C2_dom"/>
</dbReference>
<organism evidence="3 4">
    <name type="scientific">Chara braunii</name>
    <name type="common">Braun's stonewort</name>
    <dbReference type="NCBI Taxonomy" id="69332"/>
    <lineage>
        <taxon>Eukaryota</taxon>
        <taxon>Viridiplantae</taxon>
        <taxon>Streptophyta</taxon>
        <taxon>Charophyceae</taxon>
        <taxon>Charales</taxon>
        <taxon>Characeae</taxon>
        <taxon>Chara</taxon>
    </lineage>
</organism>
<evidence type="ECO:0000313" key="4">
    <source>
        <dbReference type="Proteomes" id="UP000265515"/>
    </source>
</evidence>
<sequence length="358" mass="36960">MAKLEVSVIGCTRLKDTELLSRQDPYVRIKYGCTTCTTKTDTDGGRNPSFNERFPFTLEPGVQDLHCVVMNSNTFTRDDFIGQATISLATAMASGHEDNSFPLQDARGKGAGYIRLILRVSQLEGQKKPGATAGNKFGSPAPGLGFPPSPSLSAGPAYPCAGGGDAWNSTTPTAAAAAARAMTMGNHAGQVYGGYNGVAAAATRPSSLYGQMPPSVPPSTDPYTSGLQRASSYAFGGGVAQPGFPSAPSFDVHVTVRAPPPLNPSSSSLGYGGGVSFRPPGASYPGPGGQSGSGPYDPYPTTASLPHSQSFAYQQQPPSYYGIPPPAGSLSTYPPPQGGYQPPSSPPQRYPGPGLGRF</sequence>
<comment type="caution">
    <text evidence="3">The sequence shown here is derived from an EMBL/GenBank/DDBJ whole genome shotgun (WGS) entry which is preliminary data.</text>
</comment>
<evidence type="ECO:0000259" key="2">
    <source>
        <dbReference type="PROSITE" id="PS50004"/>
    </source>
</evidence>
<dbReference type="Proteomes" id="UP000265515">
    <property type="component" value="Unassembled WGS sequence"/>
</dbReference>
<dbReference type="CDD" id="cd00030">
    <property type="entry name" value="C2"/>
    <property type="match status" value="1"/>
</dbReference>
<dbReference type="PROSITE" id="PS50004">
    <property type="entry name" value="C2"/>
    <property type="match status" value="1"/>
</dbReference>
<protein>
    <recommendedName>
        <fullName evidence="2">C2 domain-containing protein</fullName>
    </recommendedName>
</protein>
<evidence type="ECO:0000256" key="1">
    <source>
        <dbReference type="SAM" id="MobiDB-lite"/>
    </source>
</evidence>
<feature type="compositionally biased region" description="Pro residues" evidence="1">
    <location>
        <begin position="323"/>
        <end position="350"/>
    </location>
</feature>
<dbReference type="Gramene" id="GBG63217">
    <property type="protein sequence ID" value="GBG63217"/>
    <property type="gene ID" value="CBR_g36985"/>
</dbReference>
<dbReference type="SMART" id="SM00239">
    <property type="entry name" value="C2"/>
    <property type="match status" value="1"/>
</dbReference>
<dbReference type="PANTHER" id="PTHR47052:SF3">
    <property type="entry name" value="INGRESSION PROTEIN 1"/>
    <property type="match status" value="1"/>
</dbReference>
<dbReference type="Gene3D" id="2.60.40.150">
    <property type="entry name" value="C2 domain"/>
    <property type="match status" value="1"/>
</dbReference>
<feature type="compositionally biased region" description="Polar residues" evidence="1">
    <location>
        <begin position="301"/>
        <end position="318"/>
    </location>
</feature>
<dbReference type="PANTHER" id="PTHR47052">
    <property type="entry name" value="CONSERVED SERINE PROLINE-RICH PROTEIN (AFU_ORTHOLOGUE AFUA_2G01790)"/>
    <property type="match status" value="1"/>
</dbReference>
<proteinExistence type="predicted"/>
<gene>
    <name evidence="3" type="ORF">CBR_g36985</name>
</gene>
<evidence type="ECO:0000313" key="3">
    <source>
        <dbReference type="EMBL" id="GBG63217.1"/>
    </source>
</evidence>
<dbReference type="AlphaFoldDB" id="A0A388JZL5"/>